<dbReference type="Proteomes" id="UP000239425">
    <property type="component" value="Unassembled WGS sequence"/>
</dbReference>
<dbReference type="Gene3D" id="3.40.1390.10">
    <property type="entry name" value="MurE/MurF, N-terminal domain"/>
    <property type="match status" value="1"/>
</dbReference>
<evidence type="ECO:0000256" key="1">
    <source>
        <dbReference type="ARBA" id="ARBA00022516"/>
    </source>
</evidence>
<dbReference type="GO" id="GO:0009245">
    <property type="term" value="P:lipid A biosynthetic process"/>
    <property type="evidence" value="ECO:0007669"/>
    <property type="project" value="UniProtKB-KW"/>
</dbReference>
<dbReference type="InterPro" id="IPR011004">
    <property type="entry name" value="Trimer_LpxA-like_sf"/>
</dbReference>
<dbReference type="GO" id="GO:0016410">
    <property type="term" value="F:N-acyltransferase activity"/>
    <property type="evidence" value="ECO:0007669"/>
    <property type="project" value="InterPro"/>
</dbReference>
<keyword evidence="2" id="KW-0441">Lipid A biosynthesis</keyword>
<dbReference type="NCBIfam" id="TIGR01853">
    <property type="entry name" value="lipid_A_lpxD"/>
    <property type="match status" value="1"/>
</dbReference>
<accession>A0A2S5RE49</accession>
<organism evidence="6 7">
    <name type="scientific">Holospora curviuscula</name>
    <dbReference type="NCBI Taxonomy" id="1082868"/>
    <lineage>
        <taxon>Bacteria</taxon>
        <taxon>Pseudomonadati</taxon>
        <taxon>Pseudomonadota</taxon>
        <taxon>Alphaproteobacteria</taxon>
        <taxon>Holosporales</taxon>
        <taxon>Holosporaceae</taxon>
        <taxon>Holospora</taxon>
    </lineage>
</organism>
<evidence type="ECO:0000256" key="3">
    <source>
        <dbReference type="ARBA" id="ARBA00022679"/>
    </source>
</evidence>
<dbReference type="SUPFAM" id="SSF51161">
    <property type="entry name" value="Trimeric LpxA-like enzymes"/>
    <property type="match status" value="1"/>
</dbReference>
<name>A0A2S5RE49_9PROT</name>
<dbReference type="AlphaFoldDB" id="A0A2S5RE49"/>
<evidence type="ECO:0000256" key="2">
    <source>
        <dbReference type="ARBA" id="ARBA00022556"/>
    </source>
</evidence>
<keyword evidence="5 6" id="KW-0012">Acyltransferase</keyword>
<dbReference type="InterPro" id="IPR007691">
    <property type="entry name" value="LpxD"/>
</dbReference>
<evidence type="ECO:0000313" key="6">
    <source>
        <dbReference type="EMBL" id="PPE05584.1"/>
    </source>
</evidence>
<keyword evidence="4" id="KW-0443">Lipid metabolism</keyword>
<dbReference type="PANTHER" id="PTHR43378:SF2">
    <property type="entry name" value="UDP-3-O-ACYLGLUCOSAMINE N-ACYLTRANSFERASE 1, MITOCHONDRIAL-RELATED"/>
    <property type="match status" value="1"/>
</dbReference>
<keyword evidence="7" id="KW-1185">Reference proteome</keyword>
<evidence type="ECO:0000256" key="5">
    <source>
        <dbReference type="ARBA" id="ARBA00023315"/>
    </source>
</evidence>
<dbReference type="OrthoDB" id="9784739at2"/>
<dbReference type="EMBL" id="PHHC01000064">
    <property type="protein sequence ID" value="PPE05584.1"/>
    <property type="molecule type" value="Genomic_DNA"/>
</dbReference>
<sequence length="331" mass="35170">MPFIFDVFFIYKHTLINGAASEKQFSGVASFRTAGPHQVTSLDRLDLLKNSVQCNAGACFVRPEHKHFLSEKTLPLLCKSPWESCVTLMKAINKKISPKILPGIHPSAWIHPTAQVPNSCSVGPFVVIEENSVLGEGCILESHAVIGKSVCVGKECHIGPHVTVFHAQLGDRVHIHSGARIGQSGFGFIITDSGPVDIPHWGKVQIGSDVVVGANTTIDRGTLEDTCIGDGTRIDNLVQVAHNVQLGCNVVLAAQTGLSGSCYVEDACILGGQVGLAPGVHLGAGTSVASKSGVMHASCPGAQLAGIPAMPLQKWKRQIICLRRLVSKDRE</sequence>
<reference evidence="6 7" key="1">
    <citation type="submission" date="2017-11" db="EMBL/GenBank/DDBJ databases">
        <title>Comparative genomic analysis of Holospora spp., intranuclear symbionts of paramecia.</title>
        <authorList>
            <person name="Garushyants S.K."/>
            <person name="Beliavskaya A."/>
            <person name="Malko D.B."/>
            <person name="Logacheva M.D."/>
            <person name="Rautian M.S."/>
            <person name="Gelfand M.S."/>
        </authorList>
    </citation>
    <scope>NUCLEOTIDE SEQUENCE [LARGE SCALE GENOMIC DNA]</scope>
    <source>
        <strain evidence="7">02AZ16</strain>
    </source>
</reference>
<dbReference type="Pfam" id="PF00132">
    <property type="entry name" value="Hexapep"/>
    <property type="match status" value="1"/>
</dbReference>
<dbReference type="GO" id="GO:0016020">
    <property type="term" value="C:membrane"/>
    <property type="evidence" value="ECO:0007669"/>
    <property type="project" value="GOC"/>
</dbReference>
<protein>
    <submittedName>
        <fullName evidence="6">UDP-3-O-acylglucosamine N-acyltransferase</fullName>
    </submittedName>
</protein>
<gene>
    <name evidence="6" type="ORF">HCUR_00231</name>
</gene>
<dbReference type="NCBIfam" id="NF002060">
    <property type="entry name" value="PRK00892.1"/>
    <property type="match status" value="1"/>
</dbReference>
<proteinExistence type="predicted"/>
<comment type="caution">
    <text evidence="6">The sequence shown here is derived from an EMBL/GenBank/DDBJ whole genome shotgun (WGS) entry which is preliminary data.</text>
</comment>
<dbReference type="PANTHER" id="PTHR43378">
    <property type="entry name" value="UDP-3-O-ACYLGLUCOSAMINE N-ACYLTRANSFERASE"/>
    <property type="match status" value="1"/>
</dbReference>
<dbReference type="Gene3D" id="2.160.10.10">
    <property type="entry name" value="Hexapeptide repeat proteins"/>
    <property type="match status" value="1"/>
</dbReference>
<dbReference type="CDD" id="cd03352">
    <property type="entry name" value="LbH_LpxD"/>
    <property type="match status" value="1"/>
</dbReference>
<evidence type="ECO:0000256" key="4">
    <source>
        <dbReference type="ARBA" id="ARBA00023098"/>
    </source>
</evidence>
<keyword evidence="3 6" id="KW-0808">Transferase</keyword>
<evidence type="ECO:0000313" key="7">
    <source>
        <dbReference type="Proteomes" id="UP000239425"/>
    </source>
</evidence>
<keyword evidence="1" id="KW-0444">Lipid biosynthesis</keyword>
<dbReference type="InterPro" id="IPR001451">
    <property type="entry name" value="Hexapep"/>
</dbReference>
<dbReference type="RefSeq" id="WP_104206372.1">
    <property type="nucleotide sequence ID" value="NZ_PHHC01000064.1"/>
</dbReference>